<feature type="compositionally biased region" description="Low complexity" evidence="1">
    <location>
        <begin position="307"/>
        <end position="318"/>
    </location>
</feature>
<keyword evidence="3" id="KW-1185">Reference proteome</keyword>
<sequence>MSSKDSEKNDMAAEKPSKQAGEMLSKNSVEKPDMTGQVVKTLGTEVAQDRTKEVNGRRFTFRFRDSNGLLLPTDKRWVDEDGKSMEWWEKKSLLRDWIYGRMSPGEFDNRFPHYMGPPKEWYRIEKETHAIPQQEKEPSEPKESDEICTQRYAEYYGDGSGLPFRPGMGPPTTDEQFQEWWKEKLLIRDWVHGRMSAEEFDSHFPNYDGPKYGFSGEKEEASDVRSSHSDEFDEDCTEEEFHCMVQDDTQKMLCDEYNACLRGDDGDLLPQPSMGPSKTEGGLEEKQMKEDDKEKPRYAQHYGDGSGLPLRPGMGPPMTEEEKEESLKKWQAESERLWNMTDEELFAQYPEYEAIKGHHFAEGEAEEWLEQEDKENPIYASYYGDGSGLPLRPGMGPPPTEEEDEELLKKLRAEYDEIFNMSKEEFNAEFPEYKDMPIYFCTDHESWRIMEECDEAEARNHLEGKE</sequence>
<protein>
    <submittedName>
        <fullName evidence="2">Uncharacterized protein</fullName>
    </submittedName>
</protein>
<dbReference type="OrthoDB" id="5090716at2759"/>
<dbReference type="Proteomes" id="UP000737391">
    <property type="component" value="Unassembled WGS sequence"/>
</dbReference>
<proteinExistence type="predicted"/>
<reference evidence="2" key="1">
    <citation type="submission" date="2020-01" db="EMBL/GenBank/DDBJ databases">
        <title>Identification and distribution of gene clusters putatively required for synthesis of sphingolipid metabolism inhibitors in phylogenetically diverse species of the filamentous fungus Fusarium.</title>
        <authorList>
            <person name="Kim H.-S."/>
            <person name="Busman M."/>
            <person name="Brown D.W."/>
            <person name="Divon H."/>
            <person name="Uhlig S."/>
            <person name="Proctor R.H."/>
        </authorList>
    </citation>
    <scope>NUCLEOTIDE SEQUENCE</scope>
    <source>
        <strain evidence="2">NRRL 31653</strain>
    </source>
</reference>
<evidence type="ECO:0000313" key="2">
    <source>
        <dbReference type="EMBL" id="KAF4499603.1"/>
    </source>
</evidence>
<dbReference type="EMBL" id="LUFC02000246">
    <property type="protein sequence ID" value="KAF4499603.1"/>
    <property type="molecule type" value="Genomic_DNA"/>
</dbReference>
<accession>A0A9P5BDU7</accession>
<evidence type="ECO:0000313" key="3">
    <source>
        <dbReference type="Proteomes" id="UP000737391"/>
    </source>
</evidence>
<comment type="caution">
    <text evidence="2">The sequence shown here is derived from an EMBL/GenBank/DDBJ whole genome shotgun (WGS) entry which is preliminary data.</text>
</comment>
<evidence type="ECO:0000256" key="1">
    <source>
        <dbReference type="SAM" id="MobiDB-lite"/>
    </source>
</evidence>
<gene>
    <name evidence="2" type="ORF">FAGAP_4218</name>
</gene>
<feature type="region of interest" description="Disordered" evidence="1">
    <location>
        <begin position="379"/>
        <end position="403"/>
    </location>
</feature>
<organism evidence="2 3">
    <name type="scientific">Fusarium agapanthi</name>
    <dbReference type="NCBI Taxonomy" id="1803897"/>
    <lineage>
        <taxon>Eukaryota</taxon>
        <taxon>Fungi</taxon>
        <taxon>Dikarya</taxon>
        <taxon>Ascomycota</taxon>
        <taxon>Pezizomycotina</taxon>
        <taxon>Sordariomycetes</taxon>
        <taxon>Hypocreomycetidae</taxon>
        <taxon>Hypocreales</taxon>
        <taxon>Nectriaceae</taxon>
        <taxon>Fusarium</taxon>
        <taxon>Fusarium fujikuroi species complex</taxon>
    </lineage>
</organism>
<dbReference type="AlphaFoldDB" id="A0A9P5BDU7"/>
<feature type="region of interest" description="Disordered" evidence="1">
    <location>
        <begin position="264"/>
        <end position="322"/>
    </location>
</feature>
<feature type="region of interest" description="Disordered" evidence="1">
    <location>
        <begin position="1"/>
        <end position="36"/>
    </location>
</feature>
<feature type="compositionally biased region" description="Basic and acidic residues" evidence="1">
    <location>
        <begin position="1"/>
        <end position="17"/>
    </location>
</feature>
<feature type="compositionally biased region" description="Basic and acidic residues" evidence="1">
    <location>
        <begin position="281"/>
        <end position="297"/>
    </location>
</feature>
<name>A0A9P5BDU7_9HYPO</name>